<dbReference type="SMART" id="SM00749">
    <property type="entry name" value="BON"/>
    <property type="match status" value="1"/>
</dbReference>
<gene>
    <name evidence="8" type="ORF">EJ104_10550</name>
</gene>
<sequence>MTRYRNDRQFDDRDSRFDREGYGQDRYQSEGRRMDMDRDFMSQDRSDFRSSDDMGRQYRQGGMDQGSYGQGYGQDYGQGRQGMSGSGMDRDYGRSDSFQGSMGMGRQGQSYGSIGQGSYGQGQYGQDYSQGRQGMSSYGMDRDYGRSGSGQGSMGGMGMGGSGQGRQGMSGYGMDRDYGRSDSFQGGMGMGQMGGQSHYGKGPKGHQRSDERIKEEVSDALQDDHSVDASEIEVKVESGEVTLTGTVSDRQQKRAAESCAERVRGVKDVHNQIRMAQSDMSSQGGMSQTSGTATSGMSTSNTKGSTTTSGS</sequence>
<reference evidence="8 9" key="1">
    <citation type="submission" date="2018-12" db="EMBL/GenBank/DDBJ databases">
        <title>Deinococcus radiophilus ATCC 27603 genome sequencing and assembly.</title>
        <authorList>
            <person name="Maclea K.S."/>
            <person name="Maynard C.R."/>
        </authorList>
    </citation>
    <scope>NUCLEOTIDE SEQUENCE [LARGE SCALE GENOMIC DNA]</scope>
    <source>
        <strain evidence="8 9">ATCC 27603</strain>
    </source>
</reference>
<feature type="region of interest" description="Disordered" evidence="6">
    <location>
        <begin position="243"/>
        <end position="311"/>
    </location>
</feature>
<dbReference type="FunFam" id="3.30.1340.30:FF:000001">
    <property type="entry name" value="Molecular chaperone OsmY"/>
    <property type="match status" value="1"/>
</dbReference>
<keyword evidence="3" id="KW-0677">Repeat</keyword>
<feature type="compositionally biased region" description="Basic and acidic residues" evidence="6">
    <location>
        <begin position="250"/>
        <end position="271"/>
    </location>
</feature>
<evidence type="ECO:0000313" key="9">
    <source>
        <dbReference type="Proteomes" id="UP000277766"/>
    </source>
</evidence>
<feature type="compositionally biased region" description="Basic and acidic residues" evidence="6">
    <location>
        <begin position="1"/>
        <end position="56"/>
    </location>
</feature>
<keyword evidence="4" id="KW-0574">Periplasm</keyword>
<feature type="region of interest" description="Disordered" evidence="6">
    <location>
        <begin position="1"/>
        <end position="231"/>
    </location>
</feature>
<feature type="domain" description="BON" evidence="7">
    <location>
        <begin position="209"/>
        <end position="277"/>
    </location>
</feature>
<feature type="compositionally biased region" description="Gly residues" evidence="6">
    <location>
        <begin position="147"/>
        <end position="171"/>
    </location>
</feature>
<protein>
    <recommendedName>
        <fullName evidence="5">Osmotically-inducible protein Y</fullName>
    </recommendedName>
</protein>
<evidence type="ECO:0000256" key="6">
    <source>
        <dbReference type="SAM" id="MobiDB-lite"/>
    </source>
</evidence>
<organism evidence="8 9">
    <name type="scientific">Deinococcus radiophilus</name>
    <dbReference type="NCBI Taxonomy" id="32062"/>
    <lineage>
        <taxon>Bacteria</taxon>
        <taxon>Thermotogati</taxon>
        <taxon>Deinococcota</taxon>
        <taxon>Deinococci</taxon>
        <taxon>Deinococcales</taxon>
        <taxon>Deinococcaceae</taxon>
        <taxon>Deinococcus</taxon>
    </lineage>
</organism>
<name>A0A3S0I1V9_9DEIO</name>
<dbReference type="PANTHER" id="PTHR34606:SF15">
    <property type="entry name" value="BON DOMAIN-CONTAINING PROTEIN"/>
    <property type="match status" value="1"/>
</dbReference>
<evidence type="ECO:0000256" key="5">
    <source>
        <dbReference type="ARBA" id="ARBA00070588"/>
    </source>
</evidence>
<dbReference type="PROSITE" id="PS50914">
    <property type="entry name" value="BON"/>
    <property type="match status" value="1"/>
</dbReference>
<evidence type="ECO:0000259" key="7">
    <source>
        <dbReference type="PROSITE" id="PS50914"/>
    </source>
</evidence>
<dbReference type="OrthoDB" id="8963247at2"/>
<dbReference type="AlphaFoldDB" id="A0A3S0I1V9"/>
<dbReference type="GO" id="GO:0042597">
    <property type="term" value="C:periplasmic space"/>
    <property type="evidence" value="ECO:0007669"/>
    <property type="project" value="UniProtKB-SubCell"/>
</dbReference>
<keyword evidence="9" id="KW-1185">Reference proteome</keyword>
<keyword evidence="2" id="KW-0732">Signal</keyword>
<evidence type="ECO:0000256" key="4">
    <source>
        <dbReference type="ARBA" id="ARBA00022764"/>
    </source>
</evidence>
<feature type="compositionally biased region" description="Gly residues" evidence="6">
    <location>
        <begin position="114"/>
        <end position="123"/>
    </location>
</feature>
<feature type="compositionally biased region" description="Low complexity" evidence="6">
    <location>
        <begin position="275"/>
        <end position="311"/>
    </location>
</feature>
<evidence type="ECO:0000256" key="3">
    <source>
        <dbReference type="ARBA" id="ARBA00022737"/>
    </source>
</evidence>
<dbReference type="EMBL" id="RXPE01000026">
    <property type="protein sequence ID" value="RTR25484.1"/>
    <property type="molecule type" value="Genomic_DNA"/>
</dbReference>
<evidence type="ECO:0000256" key="1">
    <source>
        <dbReference type="ARBA" id="ARBA00004418"/>
    </source>
</evidence>
<dbReference type="Proteomes" id="UP000277766">
    <property type="component" value="Unassembled WGS sequence"/>
</dbReference>
<feature type="compositionally biased region" description="Low complexity" evidence="6">
    <location>
        <begin position="124"/>
        <end position="134"/>
    </location>
</feature>
<comment type="subcellular location">
    <subcellularLocation>
        <location evidence="1">Periplasm</location>
    </subcellularLocation>
</comment>
<feature type="compositionally biased region" description="Basic and acidic residues" evidence="6">
    <location>
        <begin position="207"/>
        <end position="231"/>
    </location>
</feature>
<dbReference type="Gene3D" id="3.30.1340.30">
    <property type="match status" value="1"/>
</dbReference>
<dbReference type="InterPro" id="IPR007055">
    <property type="entry name" value="BON_dom"/>
</dbReference>
<dbReference type="RefSeq" id="WP_126352732.1">
    <property type="nucleotide sequence ID" value="NZ_CP086382.1"/>
</dbReference>
<feature type="compositionally biased region" description="Gly residues" evidence="6">
    <location>
        <begin position="68"/>
        <end position="85"/>
    </location>
</feature>
<dbReference type="InterPro" id="IPR051686">
    <property type="entry name" value="Lipoprotein_DolP"/>
</dbReference>
<dbReference type="InterPro" id="IPR014004">
    <property type="entry name" value="Transpt-assoc_nodulatn_dom_bac"/>
</dbReference>
<accession>A0A3S0I1V9</accession>
<evidence type="ECO:0000313" key="8">
    <source>
        <dbReference type="EMBL" id="RTR25484.1"/>
    </source>
</evidence>
<comment type="caution">
    <text evidence="8">The sequence shown here is derived from an EMBL/GenBank/DDBJ whole genome shotgun (WGS) entry which is preliminary data.</text>
</comment>
<dbReference type="Pfam" id="PF04972">
    <property type="entry name" value="BON"/>
    <property type="match status" value="1"/>
</dbReference>
<evidence type="ECO:0000256" key="2">
    <source>
        <dbReference type="ARBA" id="ARBA00022729"/>
    </source>
</evidence>
<proteinExistence type="predicted"/>
<dbReference type="PANTHER" id="PTHR34606">
    <property type="entry name" value="BON DOMAIN-CONTAINING PROTEIN"/>
    <property type="match status" value="1"/>
</dbReference>